<dbReference type="AlphaFoldDB" id="A0A9X4S839"/>
<evidence type="ECO:0000256" key="1">
    <source>
        <dbReference type="SAM" id="Phobius"/>
    </source>
</evidence>
<proteinExistence type="predicted"/>
<reference evidence="2" key="1">
    <citation type="submission" date="2022-10" db="EMBL/GenBank/DDBJ databases">
        <authorList>
            <person name="Turner M.S."/>
            <person name="Huang W."/>
        </authorList>
    </citation>
    <scope>NUCLEOTIDE SEQUENCE</scope>
    <source>
        <strain evidence="2">3</strain>
    </source>
</reference>
<feature type="transmembrane region" description="Helical" evidence="1">
    <location>
        <begin position="51"/>
        <end position="68"/>
    </location>
</feature>
<gene>
    <name evidence="2" type="ORF">OGZ51_06800</name>
</gene>
<comment type="caution">
    <text evidence="2">The sequence shown here is derived from an EMBL/GenBank/DDBJ whole genome shotgun (WGS) entry which is preliminary data.</text>
</comment>
<name>A0A9X4S839_9LACT</name>
<dbReference type="Pfam" id="PF01741">
    <property type="entry name" value="MscL"/>
    <property type="match status" value="1"/>
</dbReference>
<dbReference type="InterPro" id="IPR036019">
    <property type="entry name" value="MscL_channel"/>
</dbReference>
<organism evidence="2 3">
    <name type="scientific">Lactococcus lactis</name>
    <dbReference type="NCBI Taxonomy" id="1358"/>
    <lineage>
        <taxon>Bacteria</taxon>
        <taxon>Bacillati</taxon>
        <taxon>Bacillota</taxon>
        <taxon>Bacilli</taxon>
        <taxon>Lactobacillales</taxon>
        <taxon>Streptococcaceae</taxon>
        <taxon>Lactococcus</taxon>
    </lineage>
</organism>
<dbReference type="Gene3D" id="1.10.1200.120">
    <property type="entry name" value="Large-conductance mechanosensitive channel, MscL, domain 1"/>
    <property type="match status" value="1"/>
</dbReference>
<dbReference type="SUPFAM" id="SSF81330">
    <property type="entry name" value="Gated mechanosensitive channel"/>
    <property type="match status" value="1"/>
</dbReference>
<dbReference type="InterPro" id="IPR037673">
    <property type="entry name" value="MSC/AndL"/>
</dbReference>
<feature type="transmembrane region" description="Helical" evidence="1">
    <location>
        <begin position="80"/>
        <end position="98"/>
    </location>
</feature>
<keyword evidence="1" id="KW-0812">Transmembrane</keyword>
<sequence length="138" mass="15711">MQKNIRKHISKAHPHINEFRSFMTNDKVFGFAVGVVVGNSVTSLIKTVVTSVRGLIHILFVLIIGHWNQINLKDLRLGELFDSSVTTIIIAGIVYLIIKFMDNVWAAKPSDKFTYNPQIELLKSIDDKLDKLVDNEYQ</sequence>
<keyword evidence="1" id="KW-0472">Membrane</keyword>
<evidence type="ECO:0000313" key="2">
    <source>
        <dbReference type="EMBL" id="MDG4983854.1"/>
    </source>
</evidence>
<dbReference type="Proteomes" id="UP001152614">
    <property type="component" value="Unassembled WGS sequence"/>
</dbReference>
<protein>
    <submittedName>
        <fullName evidence="2">MscL family protein</fullName>
    </submittedName>
</protein>
<reference evidence="2" key="2">
    <citation type="journal article" date="2023" name="Food Microbiol.">
        <title>Evaluation of the fermentation potential of lactic acid bacteria isolated from herbs, fruits and vegetables as starter cultures in nut-based milk alternatives.</title>
        <authorList>
            <person name="Huang W."/>
            <person name="Dong A."/>
            <person name="Pham H.T."/>
            <person name="Zhou C."/>
            <person name="Huo Z."/>
            <person name="Watjen A.P."/>
            <person name="Prakash S."/>
            <person name="Bang-Berthelsen C.H."/>
            <person name="Turner M.S."/>
        </authorList>
    </citation>
    <scope>NUCLEOTIDE SEQUENCE</scope>
    <source>
        <strain evidence="2">3</strain>
    </source>
</reference>
<accession>A0A9X4S839</accession>
<keyword evidence="1" id="KW-1133">Transmembrane helix</keyword>
<evidence type="ECO:0000313" key="3">
    <source>
        <dbReference type="Proteomes" id="UP001152614"/>
    </source>
</evidence>
<dbReference type="RefSeq" id="WP_278228905.1">
    <property type="nucleotide sequence ID" value="NZ_JAOWLY010000005.1"/>
</dbReference>
<dbReference type="EMBL" id="JAOWLY010000005">
    <property type="protein sequence ID" value="MDG4983854.1"/>
    <property type="molecule type" value="Genomic_DNA"/>
</dbReference>